<dbReference type="eggNOG" id="ENOG502S0V9">
    <property type="taxonomic scope" value="Eukaryota"/>
</dbReference>
<evidence type="ECO:0000313" key="2">
    <source>
        <dbReference type="EMBL" id="EON67905.1"/>
    </source>
</evidence>
<proteinExistence type="predicted"/>
<dbReference type="AlphaFoldDB" id="R7Z122"/>
<dbReference type="GeneID" id="19904713"/>
<evidence type="ECO:0000256" key="1">
    <source>
        <dbReference type="SAM" id="SignalP"/>
    </source>
</evidence>
<dbReference type="Proteomes" id="UP000016924">
    <property type="component" value="Unassembled WGS sequence"/>
</dbReference>
<keyword evidence="1" id="KW-0732">Signal</keyword>
<dbReference type="OMA" id="KYDDTRF"/>
<feature type="signal peptide" evidence="1">
    <location>
        <begin position="1"/>
        <end position="17"/>
    </location>
</feature>
<dbReference type="STRING" id="1168221.R7Z122"/>
<gene>
    <name evidence="2" type="ORF">W97_07402</name>
</gene>
<dbReference type="Pfam" id="PF21087">
    <property type="entry name" value="Glyco_hydro_134"/>
    <property type="match status" value="1"/>
</dbReference>
<reference evidence="3" key="1">
    <citation type="submission" date="2012-06" db="EMBL/GenBank/DDBJ databases">
        <title>The genome sequence of Coniosporium apollinis CBS 100218.</title>
        <authorList>
            <consortium name="The Broad Institute Genome Sequencing Platform"/>
            <person name="Cuomo C."/>
            <person name="Gorbushina A."/>
            <person name="Noack S."/>
            <person name="Walker B."/>
            <person name="Young S.K."/>
            <person name="Zeng Q."/>
            <person name="Gargeya S."/>
            <person name="Fitzgerald M."/>
            <person name="Haas B."/>
            <person name="Abouelleil A."/>
            <person name="Alvarado L."/>
            <person name="Arachchi H.M."/>
            <person name="Berlin A.M."/>
            <person name="Chapman S.B."/>
            <person name="Goldberg J."/>
            <person name="Griggs A."/>
            <person name="Gujja S."/>
            <person name="Hansen M."/>
            <person name="Howarth C."/>
            <person name="Imamovic A."/>
            <person name="Larimer J."/>
            <person name="McCowan C."/>
            <person name="Montmayeur A."/>
            <person name="Murphy C."/>
            <person name="Neiman D."/>
            <person name="Pearson M."/>
            <person name="Priest M."/>
            <person name="Roberts A."/>
            <person name="Saif S."/>
            <person name="Shea T."/>
            <person name="Sisk P."/>
            <person name="Sykes S."/>
            <person name="Wortman J."/>
            <person name="Nusbaum C."/>
            <person name="Birren B."/>
        </authorList>
    </citation>
    <scope>NUCLEOTIDE SEQUENCE [LARGE SCALE GENOMIC DNA]</scope>
    <source>
        <strain evidence="3">CBS 100218</strain>
    </source>
</reference>
<feature type="chain" id="PRO_5004450267" evidence="1">
    <location>
        <begin position="18"/>
        <end position="185"/>
    </location>
</feature>
<dbReference type="CDD" id="cd19610">
    <property type="entry name" value="mannanase_GH134"/>
    <property type="match status" value="1"/>
</dbReference>
<keyword evidence="3" id="KW-1185">Reference proteome</keyword>
<dbReference type="EMBL" id="JH767591">
    <property type="protein sequence ID" value="EON67905.1"/>
    <property type="molecule type" value="Genomic_DNA"/>
</dbReference>
<sequence>MKVISLLLFLSASLTAASPLKPRQDRGSYTVPGLGSRKQAVTSAGGTSLDLAVAMLETDGMTTDYAYGDNKSGDSANFGIFKQNWGMLRECASRFRGQSNYDYNNGNVLNWDLNADVTARRECQNYYGYDKWFAGHRNGASGLSNPNTQDITNYKTAVQWIQSQIDSDSRFRTDDTRFWVDVPAI</sequence>
<dbReference type="OrthoDB" id="2888121at2759"/>
<dbReference type="RefSeq" id="XP_007783222.1">
    <property type="nucleotide sequence ID" value="XM_007785032.1"/>
</dbReference>
<organism evidence="2 3">
    <name type="scientific">Coniosporium apollinis (strain CBS 100218)</name>
    <name type="common">Rock-inhabiting black yeast</name>
    <dbReference type="NCBI Taxonomy" id="1168221"/>
    <lineage>
        <taxon>Eukaryota</taxon>
        <taxon>Fungi</taxon>
        <taxon>Dikarya</taxon>
        <taxon>Ascomycota</taxon>
        <taxon>Pezizomycotina</taxon>
        <taxon>Dothideomycetes</taxon>
        <taxon>Dothideomycetes incertae sedis</taxon>
        <taxon>Coniosporium</taxon>
    </lineage>
</organism>
<dbReference type="InterPro" id="IPR049168">
    <property type="entry name" value="Glyco_hydro_134"/>
</dbReference>
<dbReference type="HOGENOM" id="CLU_127752_0_0_1"/>
<accession>R7Z122</accession>
<evidence type="ECO:0000313" key="3">
    <source>
        <dbReference type="Proteomes" id="UP000016924"/>
    </source>
</evidence>
<name>R7Z122_CONA1</name>
<protein>
    <submittedName>
        <fullName evidence="2">Uncharacterized protein</fullName>
    </submittedName>
</protein>